<evidence type="ECO:0000313" key="2">
    <source>
        <dbReference type="EMBL" id="RMO65469.1"/>
    </source>
</evidence>
<evidence type="ECO:0000313" key="3">
    <source>
        <dbReference type="Proteomes" id="UP000274541"/>
    </source>
</evidence>
<keyword evidence="1" id="KW-1133">Transmembrane helix</keyword>
<dbReference type="AlphaFoldDB" id="A0A3M3X692"/>
<reference evidence="2 3" key="1">
    <citation type="submission" date="2018-08" db="EMBL/GenBank/DDBJ databases">
        <title>Recombination of ecologically and evolutionarily significant loci maintains genetic cohesion in the Pseudomonas syringae species complex.</title>
        <authorList>
            <person name="Dillon M."/>
            <person name="Thakur S."/>
            <person name="Almeida R.N.D."/>
            <person name="Weir B.S."/>
            <person name="Guttman D.S."/>
        </authorList>
    </citation>
    <scope>NUCLEOTIDE SEQUENCE [LARGE SCALE GENOMIC DNA]</scope>
    <source>
        <strain evidence="2 3">ICMP 4388</strain>
    </source>
</reference>
<dbReference type="RefSeq" id="WP_150116859.1">
    <property type="nucleotide sequence ID" value="NZ_LJRP01000139.1"/>
</dbReference>
<keyword evidence="1" id="KW-0812">Transmembrane</keyword>
<evidence type="ECO:0000256" key="1">
    <source>
        <dbReference type="SAM" id="Phobius"/>
    </source>
</evidence>
<comment type="caution">
    <text evidence="2">The sequence shown here is derived from an EMBL/GenBank/DDBJ whole genome shotgun (WGS) entry which is preliminary data.</text>
</comment>
<keyword evidence="1" id="KW-0472">Membrane</keyword>
<dbReference type="Proteomes" id="UP000274541">
    <property type="component" value="Unassembled WGS sequence"/>
</dbReference>
<feature type="transmembrane region" description="Helical" evidence="1">
    <location>
        <begin position="65"/>
        <end position="90"/>
    </location>
</feature>
<gene>
    <name evidence="2" type="ORF">ALQ37_200193</name>
</gene>
<protein>
    <submittedName>
        <fullName evidence="2">Uncharacterized protein</fullName>
    </submittedName>
</protein>
<organism evidence="2 3">
    <name type="scientific">Pseudomonas syringae pv. aptata</name>
    <dbReference type="NCBI Taxonomy" id="83167"/>
    <lineage>
        <taxon>Bacteria</taxon>
        <taxon>Pseudomonadati</taxon>
        <taxon>Pseudomonadota</taxon>
        <taxon>Gammaproteobacteria</taxon>
        <taxon>Pseudomonadales</taxon>
        <taxon>Pseudomonadaceae</taxon>
        <taxon>Pseudomonas</taxon>
        <taxon>Pseudomonas syringae</taxon>
    </lineage>
</organism>
<name>A0A3M3X692_PSEAP</name>
<dbReference type="EMBL" id="RBPX01000180">
    <property type="protein sequence ID" value="RMO65469.1"/>
    <property type="molecule type" value="Genomic_DNA"/>
</dbReference>
<accession>A0A3M3X692</accession>
<feature type="transmembrane region" description="Helical" evidence="1">
    <location>
        <begin position="29"/>
        <end position="53"/>
    </location>
</feature>
<proteinExistence type="predicted"/>
<sequence>MNKKIEVLTLTNEAELSAALRIRKKLDKVFIRQSANCLILSLLILAISFRYYFGYMEYYLFDNGVLGVLGFIALCSIAATPAFIFVHFFVKKHRPFEEEIERYINANFAMLGNSKGLLSEAELSYLSSLKREGAANLQTMEKRVRCRE</sequence>